<dbReference type="PANTHER" id="PTHR31399">
    <property type="entry name" value="DNA-DIRECTED PRIMASE / POLYMERASE PROTEIN"/>
    <property type="match status" value="1"/>
</dbReference>
<dbReference type="GO" id="GO:0003887">
    <property type="term" value="F:DNA-directed DNA polymerase activity"/>
    <property type="evidence" value="ECO:0007669"/>
    <property type="project" value="UniProtKB-KW"/>
</dbReference>
<keyword evidence="7" id="KW-0548">Nucleotidyltransferase</keyword>
<organism evidence="13 14">
    <name type="scientific">Rotaria sordida</name>
    <dbReference type="NCBI Taxonomy" id="392033"/>
    <lineage>
        <taxon>Eukaryota</taxon>
        <taxon>Metazoa</taxon>
        <taxon>Spiralia</taxon>
        <taxon>Gnathifera</taxon>
        <taxon>Rotifera</taxon>
        <taxon>Eurotatoria</taxon>
        <taxon>Bdelloidea</taxon>
        <taxon>Philodinida</taxon>
        <taxon>Philodinidae</taxon>
        <taxon>Rotaria</taxon>
    </lineage>
</organism>
<keyword evidence="7" id="KW-0239">DNA-directed DNA polymerase</keyword>
<dbReference type="InterPro" id="IPR044917">
    <property type="entry name" value="PRIMPOL"/>
</dbReference>
<dbReference type="GO" id="GO:0005759">
    <property type="term" value="C:mitochondrial matrix"/>
    <property type="evidence" value="ECO:0007669"/>
    <property type="project" value="TreeGrafter"/>
</dbReference>
<evidence type="ECO:0000256" key="9">
    <source>
        <dbReference type="ARBA" id="ARBA00026139"/>
    </source>
</evidence>
<dbReference type="PANTHER" id="PTHR31399:SF0">
    <property type="entry name" value="DNA-DIRECTED PRIMASE_POLYMERASE PROTEIN"/>
    <property type="match status" value="1"/>
</dbReference>
<dbReference type="Gene3D" id="2.40.50.140">
    <property type="entry name" value="Nucleic acid-binding proteins"/>
    <property type="match status" value="1"/>
</dbReference>
<reference evidence="13" key="1">
    <citation type="submission" date="2021-02" db="EMBL/GenBank/DDBJ databases">
        <authorList>
            <person name="Nowell W R."/>
        </authorList>
    </citation>
    <scope>NUCLEOTIDE SEQUENCE</scope>
</reference>
<evidence type="ECO:0000256" key="12">
    <source>
        <dbReference type="ARBA" id="ARBA00047303"/>
    </source>
</evidence>
<accession>A0A819PRY2</accession>
<dbReference type="FunFam" id="2.40.50.140:FF:000041">
    <property type="entry name" value="Replication protein A subunit"/>
    <property type="match status" value="1"/>
</dbReference>
<dbReference type="GO" id="GO:0009411">
    <property type="term" value="P:response to UV"/>
    <property type="evidence" value="ECO:0007669"/>
    <property type="project" value="TreeGrafter"/>
</dbReference>
<dbReference type="GO" id="GO:0042276">
    <property type="term" value="P:error-prone translesion synthesis"/>
    <property type="evidence" value="ECO:0007669"/>
    <property type="project" value="InterPro"/>
</dbReference>
<evidence type="ECO:0000313" key="14">
    <source>
        <dbReference type="Proteomes" id="UP000663874"/>
    </source>
</evidence>
<evidence type="ECO:0000256" key="7">
    <source>
        <dbReference type="ARBA" id="ARBA00022932"/>
    </source>
</evidence>
<dbReference type="GO" id="GO:0003677">
    <property type="term" value="F:DNA binding"/>
    <property type="evidence" value="ECO:0007669"/>
    <property type="project" value="UniProtKB-KW"/>
</dbReference>
<evidence type="ECO:0000256" key="1">
    <source>
        <dbReference type="ARBA" id="ARBA00005690"/>
    </source>
</evidence>
<evidence type="ECO:0000256" key="5">
    <source>
        <dbReference type="ARBA" id="ARBA00022771"/>
    </source>
</evidence>
<dbReference type="EC" id="2.7.7.102" evidence="11"/>
<keyword evidence="4" id="KW-0479">Metal-binding</keyword>
<keyword evidence="7" id="KW-0808">Transferase</keyword>
<comment type="catalytic activity">
    <reaction evidence="10">
        <text>ssDNA + n NTP = ssDNA/pppN(pN)n-1 hybrid + (n-1) diphosphate.</text>
        <dbReference type="EC" id="2.7.7.102"/>
    </reaction>
</comment>
<comment type="caution">
    <text evidence="13">The sequence shown here is derived from an EMBL/GenBank/DDBJ whole genome shotgun (WGS) entry which is preliminary data.</text>
</comment>
<evidence type="ECO:0000256" key="3">
    <source>
        <dbReference type="ARBA" id="ARBA00012417"/>
    </source>
</evidence>
<evidence type="ECO:0000313" key="13">
    <source>
        <dbReference type="EMBL" id="CAF4017677.1"/>
    </source>
</evidence>
<dbReference type="GO" id="GO:0008270">
    <property type="term" value="F:zinc ion binding"/>
    <property type="evidence" value="ECO:0007669"/>
    <property type="project" value="UniProtKB-KW"/>
</dbReference>
<dbReference type="GO" id="GO:0031297">
    <property type="term" value="P:replication fork processing"/>
    <property type="evidence" value="ECO:0007669"/>
    <property type="project" value="TreeGrafter"/>
</dbReference>
<name>A0A819PRY2_9BILA</name>
<comment type="similarity">
    <text evidence="2">Belongs to the eukaryotic-type primase small subunit family.</text>
</comment>
<evidence type="ECO:0000256" key="6">
    <source>
        <dbReference type="ARBA" id="ARBA00022833"/>
    </source>
</evidence>
<comment type="catalytic activity">
    <reaction evidence="12">
        <text>DNA(n) + a 2'-deoxyribonucleoside 5'-triphosphate = DNA(n+1) + diphosphate</text>
        <dbReference type="Rhea" id="RHEA:22508"/>
        <dbReference type="Rhea" id="RHEA-COMP:17339"/>
        <dbReference type="Rhea" id="RHEA-COMP:17340"/>
        <dbReference type="ChEBI" id="CHEBI:33019"/>
        <dbReference type="ChEBI" id="CHEBI:61560"/>
        <dbReference type="ChEBI" id="CHEBI:173112"/>
        <dbReference type="EC" id="2.7.7.7"/>
    </reaction>
    <physiologicalReaction direction="left-to-right" evidence="12">
        <dbReference type="Rhea" id="RHEA:22509"/>
    </physiologicalReaction>
</comment>
<evidence type="ECO:0000256" key="11">
    <source>
        <dbReference type="ARBA" id="ARBA00044768"/>
    </source>
</evidence>
<dbReference type="EC" id="2.7.7.7" evidence="3"/>
<comment type="similarity">
    <text evidence="1">Belongs to the replication factor A protein 1 family.</text>
</comment>
<dbReference type="SUPFAM" id="SSF50249">
    <property type="entry name" value="Nucleic acid-binding proteins"/>
    <property type="match status" value="2"/>
</dbReference>
<dbReference type="GO" id="GO:0003682">
    <property type="term" value="F:chromatin binding"/>
    <property type="evidence" value="ECO:0007669"/>
    <property type="project" value="TreeGrafter"/>
</dbReference>
<evidence type="ECO:0000256" key="10">
    <source>
        <dbReference type="ARBA" id="ARBA00044677"/>
    </source>
</evidence>
<keyword evidence="5" id="KW-0863">Zinc-finger</keyword>
<proteinExistence type="inferred from homology"/>
<sequence>MNSNHNILHTNDEPTLITIAEVNNNITYRWKIQAAVTCEYSKRTFMNTHGSGEVSNWDLTDQSGSITLVAFNLNSHLMSNKLEKDKVYEFTNLSVRPAPNVYKTLPHDYQLVCNNATRIEEISLAFNYQQIANNFIHLNQVNDLLLNSIIDVRVHVIRDYGISTGIHNDNEWARRDLHVSQDETHLGVTLWNNQARLINHNMAGLDIQFKNVKISWFDVITHRILDLIHILSNDNTINSHICISFENDNNSREFCYFTMDELIMLYRNIPVNQRYLYELILPTNKIKAYIDFEYYINNNPEIQNHSIGPIGAKSRFNSYSDQSNIPLRIKEIENEQDQQVQQLIPFVEKLIKRDKTHEGYIRSSVRGTYNEDMIFFNIGGEYRYCDQKGTHHKRNTTAILINTKNLTYTHRCKDASCDNTSLIWKKID</sequence>
<protein>
    <recommendedName>
        <fullName evidence="9">DNA-directed primase/polymerase protein</fullName>
        <ecNumber evidence="11">2.7.7.102</ecNumber>
        <ecNumber evidence="3">2.7.7.7</ecNumber>
    </recommendedName>
</protein>
<dbReference type="GO" id="GO:0006264">
    <property type="term" value="P:mitochondrial DNA replication"/>
    <property type="evidence" value="ECO:0007669"/>
    <property type="project" value="TreeGrafter"/>
</dbReference>
<evidence type="ECO:0000256" key="2">
    <source>
        <dbReference type="ARBA" id="ARBA00009762"/>
    </source>
</evidence>
<dbReference type="Proteomes" id="UP000663874">
    <property type="component" value="Unassembled WGS sequence"/>
</dbReference>
<dbReference type="EMBL" id="CAJOBE010006800">
    <property type="protein sequence ID" value="CAF4017677.1"/>
    <property type="molecule type" value="Genomic_DNA"/>
</dbReference>
<keyword evidence="8" id="KW-0238">DNA-binding</keyword>
<keyword evidence="6" id="KW-0862">Zinc</keyword>
<dbReference type="GO" id="GO:0005634">
    <property type="term" value="C:nucleus"/>
    <property type="evidence" value="ECO:0007669"/>
    <property type="project" value="TreeGrafter"/>
</dbReference>
<gene>
    <name evidence="13" type="ORF">FNK824_LOCUS26878</name>
</gene>
<dbReference type="InterPro" id="IPR012340">
    <property type="entry name" value="NA-bd_OB-fold"/>
</dbReference>
<dbReference type="AlphaFoldDB" id="A0A819PRY2"/>
<evidence type="ECO:0000256" key="8">
    <source>
        <dbReference type="ARBA" id="ARBA00023125"/>
    </source>
</evidence>
<evidence type="ECO:0000256" key="4">
    <source>
        <dbReference type="ARBA" id="ARBA00022723"/>
    </source>
</evidence>